<evidence type="ECO:0000313" key="7">
    <source>
        <dbReference type="EMBL" id="MBP2706476.1"/>
    </source>
</evidence>
<dbReference type="GO" id="GO:0008234">
    <property type="term" value="F:cysteine-type peptidase activity"/>
    <property type="evidence" value="ECO:0007669"/>
    <property type="project" value="UniProtKB-KW"/>
</dbReference>
<dbReference type="SUPFAM" id="SSF54001">
    <property type="entry name" value="Cysteine proteinases"/>
    <property type="match status" value="1"/>
</dbReference>
<sequence>MGVNRRHMGLVALLLVLAAGSAPLNDELVRAVDIAYASRGSLPYSWGGGHGRLPGPSKGTCQGYHGAIKPCPAARTRGFDCSGFARWVYERAFGSDVLGPGNTDDHIRRMRRVDSPLPGDLVFFGTPRRTHHVGVYIGGGKMINALATGTRIRLDDVSRVRDLLGFYHYPG</sequence>
<protein>
    <submittedName>
        <fullName evidence="7">C40 family peptidase</fullName>
    </submittedName>
</protein>
<comment type="similarity">
    <text evidence="1">Belongs to the peptidase C40 family.</text>
</comment>
<dbReference type="PROSITE" id="PS51935">
    <property type="entry name" value="NLPC_P60"/>
    <property type="match status" value="1"/>
</dbReference>
<evidence type="ECO:0000256" key="4">
    <source>
        <dbReference type="ARBA" id="ARBA00022807"/>
    </source>
</evidence>
<keyword evidence="8" id="KW-1185">Reference proteome</keyword>
<dbReference type="Pfam" id="PF00877">
    <property type="entry name" value="NLPC_P60"/>
    <property type="match status" value="1"/>
</dbReference>
<dbReference type="PANTHER" id="PTHR47359:SF3">
    <property type="entry name" value="NLP_P60 DOMAIN-CONTAINING PROTEIN-RELATED"/>
    <property type="match status" value="1"/>
</dbReference>
<evidence type="ECO:0000313" key="8">
    <source>
        <dbReference type="Proteomes" id="UP000674234"/>
    </source>
</evidence>
<dbReference type="Proteomes" id="UP000674234">
    <property type="component" value="Unassembled WGS sequence"/>
</dbReference>
<keyword evidence="2" id="KW-0645">Protease</keyword>
<feature type="domain" description="NlpC/P60" evidence="6">
    <location>
        <begin position="25"/>
        <end position="171"/>
    </location>
</feature>
<evidence type="ECO:0000256" key="5">
    <source>
        <dbReference type="SAM" id="SignalP"/>
    </source>
</evidence>
<evidence type="ECO:0000256" key="3">
    <source>
        <dbReference type="ARBA" id="ARBA00022801"/>
    </source>
</evidence>
<accession>A0A940WSX7</accession>
<comment type="caution">
    <text evidence="7">The sequence shown here is derived from an EMBL/GenBank/DDBJ whole genome shotgun (WGS) entry which is preliminary data.</text>
</comment>
<evidence type="ECO:0000259" key="6">
    <source>
        <dbReference type="PROSITE" id="PS51935"/>
    </source>
</evidence>
<evidence type="ECO:0000256" key="1">
    <source>
        <dbReference type="ARBA" id="ARBA00007074"/>
    </source>
</evidence>
<proteinExistence type="inferred from homology"/>
<evidence type="ECO:0000256" key="2">
    <source>
        <dbReference type="ARBA" id="ARBA00022670"/>
    </source>
</evidence>
<dbReference type="PANTHER" id="PTHR47359">
    <property type="entry name" value="PEPTIDOGLYCAN DL-ENDOPEPTIDASE CWLO"/>
    <property type="match status" value="1"/>
</dbReference>
<dbReference type="InterPro" id="IPR038765">
    <property type="entry name" value="Papain-like_cys_pep_sf"/>
</dbReference>
<keyword evidence="5" id="KW-0732">Signal</keyword>
<feature type="signal peptide" evidence="5">
    <location>
        <begin position="1"/>
        <end position="24"/>
    </location>
</feature>
<dbReference type="AlphaFoldDB" id="A0A940WSX7"/>
<reference evidence="7" key="1">
    <citation type="submission" date="2021-02" db="EMBL/GenBank/DDBJ databases">
        <title>Draft genome sequence of Microbispora sp. RL4-1S isolated from rice leaves in Thailand.</title>
        <authorList>
            <person name="Muangham S."/>
            <person name="Duangmal K."/>
        </authorList>
    </citation>
    <scope>NUCLEOTIDE SEQUENCE</scope>
    <source>
        <strain evidence="7">RL4-1S</strain>
    </source>
</reference>
<organism evidence="7 8">
    <name type="scientific">Microbispora oryzae</name>
    <dbReference type="NCBI Taxonomy" id="2806554"/>
    <lineage>
        <taxon>Bacteria</taxon>
        <taxon>Bacillati</taxon>
        <taxon>Actinomycetota</taxon>
        <taxon>Actinomycetes</taxon>
        <taxon>Streptosporangiales</taxon>
        <taxon>Streptosporangiaceae</taxon>
        <taxon>Microbispora</taxon>
    </lineage>
</organism>
<dbReference type="Gene3D" id="3.90.1720.10">
    <property type="entry name" value="endopeptidase domain like (from Nostoc punctiforme)"/>
    <property type="match status" value="1"/>
</dbReference>
<gene>
    <name evidence="7" type="ORF">JOL79_21945</name>
</gene>
<dbReference type="InterPro" id="IPR051794">
    <property type="entry name" value="PG_Endopeptidase_C40"/>
</dbReference>
<feature type="chain" id="PRO_5038714191" evidence="5">
    <location>
        <begin position="25"/>
        <end position="171"/>
    </location>
</feature>
<name>A0A940WSX7_9ACTN</name>
<dbReference type="GO" id="GO:0006508">
    <property type="term" value="P:proteolysis"/>
    <property type="evidence" value="ECO:0007669"/>
    <property type="project" value="UniProtKB-KW"/>
</dbReference>
<dbReference type="EMBL" id="JAFCNB010000012">
    <property type="protein sequence ID" value="MBP2706476.1"/>
    <property type="molecule type" value="Genomic_DNA"/>
</dbReference>
<dbReference type="InterPro" id="IPR000064">
    <property type="entry name" value="NLP_P60_dom"/>
</dbReference>
<keyword evidence="4" id="KW-0788">Thiol protease</keyword>
<keyword evidence="3" id="KW-0378">Hydrolase</keyword>